<dbReference type="RefSeq" id="WP_268754518.1">
    <property type="nucleotide sequence ID" value="NZ_CP113836.1"/>
</dbReference>
<dbReference type="Proteomes" id="UP001163203">
    <property type="component" value="Chromosome"/>
</dbReference>
<accession>A0ABY7B047</accession>
<dbReference type="InterPro" id="IPR039708">
    <property type="entry name" value="MT1774/Rv1733c-like"/>
</dbReference>
<gene>
    <name evidence="2" type="ORF">ORV05_25410</name>
</gene>
<keyword evidence="1" id="KW-0472">Membrane</keyword>
<feature type="transmembrane region" description="Helical" evidence="1">
    <location>
        <begin position="157"/>
        <end position="182"/>
    </location>
</feature>
<evidence type="ECO:0000313" key="3">
    <source>
        <dbReference type="Proteomes" id="UP001163203"/>
    </source>
</evidence>
<feature type="transmembrane region" description="Helical" evidence="1">
    <location>
        <begin position="31"/>
        <end position="53"/>
    </location>
</feature>
<keyword evidence="1" id="KW-1133">Transmembrane helix</keyword>
<dbReference type="PANTHER" id="PTHR42305:SF1">
    <property type="entry name" value="MEMBRANE PROTEIN RV1733C-RELATED"/>
    <property type="match status" value="1"/>
</dbReference>
<evidence type="ECO:0000313" key="2">
    <source>
        <dbReference type="EMBL" id="WAL64291.1"/>
    </source>
</evidence>
<evidence type="ECO:0000256" key="1">
    <source>
        <dbReference type="SAM" id="Phobius"/>
    </source>
</evidence>
<organism evidence="2 3">
    <name type="scientific">Amycolatopsis cynarae</name>
    <dbReference type="NCBI Taxonomy" id="2995223"/>
    <lineage>
        <taxon>Bacteria</taxon>
        <taxon>Bacillati</taxon>
        <taxon>Actinomycetota</taxon>
        <taxon>Actinomycetes</taxon>
        <taxon>Pseudonocardiales</taxon>
        <taxon>Pseudonocardiaceae</taxon>
        <taxon>Amycolatopsis</taxon>
    </lineage>
</organism>
<protein>
    <recommendedName>
        <fullName evidence="4">Transmembrane protein</fullName>
    </recommendedName>
</protein>
<evidence type="ECO:0008006" key="4">
    <source>
        <dbReference type="Google" id="ProtNLM"/>
    </source>
</evidence>
<keyword evidence="1" id="KW-0812">Transmembrane</keyword>
<dbReference type="EMBL" id="CP113836">
    <property type="protein sequence ID" value="WAL64291.1"/>
    <property type="molecule type" value="Genomic_DNA"/>
</dbReference>
<name>A0ABY7B047_9PSEU</name>
<reference evidence="2" key="1">
    <citation type="submission" date="2022-11" db="EMBL/GenBank/DDBJ databases">
        <authorList>
            <person name="Mo P."/>
        </authorList>
    </citation>
    <scope>NUCLEOTIDE SEQUENCE</scope>
    <source>
        <strain evidence="2">HUAS 11-8</strain>
    </source>
</reference>
<proteinExistence type="predicted"/>
<sequence>MTVSGPFGRFARFRRRIRPGRNPLARRSDRVEAAVLAVVALGLLIALPFAALLGSNTYRGQLAVAAGQQASRHLVTATLLQDAPTPVPATDGAYLSSNSGSSAVPARWRAADGTEQTGSIAADPGTAAGTQVPIWLSDSGKPVPAPMSAADAVTTGVLAAAFTWMVAALGLIGLYWIVRLVLDRRRAARWEREWAHAGDRWARS</sequence>
<keyword evidence="3" id="KW-1185">Reference proteome</keyword>
<dbReference type="PANTHER" id="PTHR42305">
    <property type="entry name" value="MEMBRANE PROTEIN RV1733C-RELATED"/>
    <property type="match status" value="1"/>
</dbReference>